<feature type="compositionally biased region" description="Basic and acidic residues" evidence="3">
    <location>
        <begin position="701"/>
        <end position="714"/>
    </location>
</feature>
<name>A0AAR2IV06_PYGNA</name>
<evidence type="ECO:0000256" key="3">
    <source>
        <dbReference type="SAM" id="MobiDB-lite"/>
    </source>
</evidence>
<dbReference type="CDD" id="cd22915">
    <property type="entry name" value="HFD_SOS1_rpt2"/>
    <property type="match status" value="1"/>
</dbReference>
<dbReference type="CDD" id="cd00155">
    <property type="entry name" value="RasGEF"/>
    <property type="match status" value="1"/>
</dbReference>
<dbReference type="PANTHER" id="PTHR23113">
    <property type="entry name" value="GUANINE NUCLEOTIDE EXCHANGE FACTOR"/>
    <property type="match status" value="1"/>
</dbReference>
<feature type="region of interest" description="Disordered" evidence="3">
    <location>
        <begin position="424"/>
        <end position="724"/>
    </location>
</feature>
<dbReference type="SUPFAM" id="SSF47113">
    <property type="entry name" value="Histone-fold"/>
    <property type="match status" value="1"/>
</dbReference>
<evidence type="ECO:0000256" key="1">
    <source>
        <dbReference type="ARBA" id="ARBA00022658"/>
    </source>
</evidence>
<dbReference type="Proteomes" id="UP001501920">
    <property type="component" value="Chromosome 15"/>
</dbReference>
<dbReference type="SUPFAM" id="SSF48366">
    <property type="entry name" value="Ras GEF"/>
    <property type="match status" value="1"/>
</dbReference>
<dbReference type="GO" id="GO:0007265">
    <property type="term" value="P:Ras protein signal transduction"/>
    <property type="evidence" value="ECO:0007669"/>
    <property type="project" value="TreeGrafter"/>
</dbReference>
<dbReference type="InterPro" id="IPR001895">
    <property type="entry name" value="RASGEF_cat_dom"/>
</dbReference>
<keyword evidence="6" id="KW-1185">Reference proteome</keyword>
<evidence type="ECO:0000313" key="6">
    <source>
        <dbReference type="Proteomes" id="UP001501920"/>
    </source>
</evidence>
<feature type="domain" description="Ras-GEF" evidence="4">
    <location>
        <begin position="177"/>
        <end position="416"/>
    </location>
</feature>
<reference evidence="5" key="3">
    <citation type="submission" date="2025-09" db="UniProtKB">
        <authorList>
            <consortium name="Ensembl"/>
        </authorList>
    </citation>
    <scope>IDENTIFICATION</scope>
</reference>
<keyword evidence="1 2" id="KW-0344">Guanine-nucleotide releasing factor</keyword>
<feature type="compositionally biased region" description="Low complexity" evidence="3">
    <location>
        <begin position="434"/>
        <end position="445"/>
    </location>
</feature>
<dbReference type="FunFam" id="1.10.20.10:FF:000029">
    <property type="entry name" value="son of sevenless homolog 1 isoform X1"/>
    <property type="match status" value="1"/>
</dbReference>
<accession>A0AAR2IV06</accession>
<dbReference type="SMART" id="SM00147">
    <property type="entry name" value="RasGEF"/>
    <property type="match status" value="1"/>
</dbReference>
<sequence length="724" mass="81711">MQAAQFQYDFFSEENAPKWRGLLVPSLNKVLNQVHPNLASQEEALQYIEELILLLLSMLCQAQPRTVQDVAERVQKSFPHPIDKWAIADAQAAIEKRKRRNPLALPVDKIHPLLKEVLGYKIDHQVSVYIVAVLEYISADILKLAGNYVRNIRHYEISQQDISVAMCADKFDLMTLHPIEIARQLTLLESDFYRAVQPSELVGSVWTKEDKELNSPNLLRMIRHTTNLTLWFEKCIVETENLEERVAVVSRIIEILQVFQELNNFNGVLEVVSAMNSSPVYRLDHTFEQIPSRQKKILEEAHELSEDHYKKYLAKLRSINPPCVPFFGIYLTNILKTEEGNPDFLKRHGKELINFSKRRKVAEITGEIQQYQNQPYCLRVENDIRKFFENLNPMEDMMEKEFADYLFNKSLEIEPRNARSLPRFPKKYSCPLKSPGVRPSSSRPGTMRHPTPLQNEPRKISYSRIPDSETESSAASAPNSPRTPLTPPPASAASSSTDICSVFDSPQGPSSPFHSSTYMRSSSVSSMVSFHRSTEDAPVPPPVPPRRRPESAPAESSPSKMMSKHLDSPPAIPPRQPTGKVYSPRYSLTDRTSVSEPPDSPPTLPPREPVRTPEVFASSPLLLQPPPQGRRSEQSHFFPTSPFPPPLPPQTPSPLGPRKHLPSPPLLPLDCELLQGAAGPPLPPRQSTSQTAIPKLPPKTYKREPAHPSMHRDGPPLLENANPS</sequence>
<dbReference type="GO" id="GO:0046982">
    <property type="term" value="F:protein heterodimerization activity"/>
    <property type="evidence" value="ECO:0007669"/>
    <property type="project" value="InterPro"/>
</dbReference>
<dbReference type="PROSITE" id="PS50009">
    <property type="entry name" value="RASGEF_CAT"/>
    <property type="match status" value="1"/>
</dbReference>
<proteinExistence type="predicted"/>
<reference evidence="5" key="2">
    <citation type="submission" date="2025-08" db="UniProtKB">
        <authorList>
            <consortium name="Ensembl"/>
        </authorList>
    </citation>
    <scope>IDENTIFICATION</scope>
</reference>
<reference evidence="5 6" key="1">
    <citation type="submission" date="2020-10" db="EMBL/GenBank/DDBJ databases">
        <title>Pygocentrus nattereri (red-bellied piranha) genome, fPygNat1, primary haplotype.</title>
        <authorList>
            <person name="Myers G."/>
            <person name="Meyer A."/>
            <person name="Karagic N."/>
            <person name="Pippel M."/>
            <person name="Winkler S."/>
            <person name="Tracey A."/>
            <person name="Wood J."/>
            <person name="Formenti G."/>
            <person name="Howe K."/>
            <person name="Fedrigo O."/>
            <person name="Jarvis E.D."/>
        </authorList>
    </citation>
    <scope>NUCLEOTIDE SEQUENCE [LARGE SCALE GENOMIC DNA]</scope>
</reference>
<protein>
    <recommendedName>
        <fullName evidence="4">Ras-GEF domain-containing protein</fullName>
    </recommendedName>
</protein>
<feature type="compositionally biased region" description="Pro residues" evidence="3">
    <location>
        <begin position="641"/>
        <end position="655"/>
    </location>
</feature>
<dbReference type="Gene3D" id="1.10.840.10">
    <property type="entry name" value="Ras guanine-nucleotide exchange factors catalytic domain"/>
    <property type="match status" value="1"/>
</dbReference>
<feature type="compositionally biased region" description="Pro residues" evidence="3">
    <location>
        <begin position="598"/>
        <end position="607"/>
    </location>
</feature>
<gene>
    <name evidence="5" type="primary">SOS1</name>
</gene>
<dbReference type="InterPro" id="IPR008937">
    <property type="entry name" value="Ras-like_GEF"/>
</dbReference>
<dbReference type="Gene3D" id="1.10.20.10">
    <property type="entry name" value="Histone, subunit A"/>
    <property type="match status" value="1"/>
</dbReference>
<evidence type="ECO:0000313" key="5">
    <source>
        <dbReference type="Ensembl" id="ENSPNAP00000041877.1"/>
    </source>
</evidence>
<dbReference type="InterPro" id="IPR019804">
    <property type="entry name" value="Ras_G-nucl-exch_fac_CS"/>
</dbReference>
<dbReference type="GeneTree" id="ENSGT00940000155423"/>
<dbReference type="GO" id="GO:0005085">
    <property type="term" value="F:guanyl-nucleotide exchange factor activity"/>
    <property type="evidence" value="ECO:0007669"/>
    <property type="project" value="UniProtKB-KW"/>
</dbReference>
<dbReference type="InterPro" id="IPR009072">
    <property type="entry name" value="Histone-fold"/>
</dbReference>
<dbReference type="PANTHER" id="PTHR23113:SF168">
    <property type="entry name" value="SON OF SEVENLESS HOMOLOG 1"/>
    <property type="match status" value="1"/>
</dbReference>
<organism evidence="5 6">
    <name type="scientific">Pygocentrus nattereri</name>
    <name type="common">Red-bellied piranha</name>
    <dbReference type="NCBI Taxonomy" id="42514"/>
    <lineage>
        <taxon>Eukaryota</taxon>
        <taxon>Metazoa</taxon>
        <taxon>Chordata</taxon>
        <taxon>Craniata</taxon>
        <taxon>Vertebrata</taxon>
        <taxon>Euteleostomi</taxon>
        <taxon>Actinopterygii</taxon>
        <taxon>Neopterygii</taxon>
        <taxon>Teleostei</taxon>
        <taxon>Ostariophysi</taxon>
        <taxon>Characiformes</taxon>
        <taxon>Characoidei</taxon>
        <taxon>Pygocentrus</taxon>
    </lineage>
</organism>
<dbReference type="CDD" id="cd22914">
    <property type="entry name" value="HFD_SOS1_rpt1"/>
    <property type="match status" value="1"/>
</dbReference>
<dbReference type="InterPro" id="IPR036964">
    <property type="entry name" value="RASGEF_cat_dom_sf"/>
</dbReference>
<evidence type="ECO:0000256" key="2">
    <source>
        <dbReference type="PROSITE-ProRule" id="PRU00168"/>
    </source>
</evidence>
<dbReference type="PROSITE" id="PS00720">
    <property type="entry name" value="RASGEF"/>
    <property type="match status" value="1"/>
</dbReference>
<feature type="compositionally biased region" description="Low complexity" evidence="3">
    <location>
        <begin position="514"/>
        <end position="531"/>
    </location>
</feature>
<dbReference type="InterPro" id="IPR023578">
    <property type="entry name" value="Ras_GEF_dom_sf"/>
</dbReference>
<dbReference type="AlphaFoldDB" id="A0AAR2IV06"/>
<dbReference type="GO" id="GO:0005886">
    <property type="term" value="C:plasma membrane"/>
    <property type="evidence" value="ECO:0007669"/>
    <property type="project" value="TreeGrafter"/>
</dbReference>
<dbReference type="Pfam" id="PF00617">
    <property type="entry name" value="RasGEF"/>
    <property type="match status" value="1"/>
</dbReference>
<dbReference type="Ensembl" id="ENSPNAT00000068569.1">
    <property type="protein sequence ID" value="ENSPNAP00000041877.1"/>
    <property type="gene ID" value="ENSPNAG00000012626.2"/>
</dbReference>
<evidence type="ECO:0000259" key="4">
    <source>
        <dbReference type="PROSITE" id="PS50009"/>
    </source>
</evidence>